<protein>
    <recommendedName>
        <fullName evidence="1">EAL domain-containing protein</fullName>
    </recommendedName>
</protein>
<comment type="caution">
    <text evidence="2">The sequence shown here is derived from an EMBL/GenBank/DDBJ whole genome shotgun (WGS) entry which is preliminary data.</text>
</comment>
<dbReference type="SMART" id="SM00052">
    <property type="entry name" value="EAL"/>
    <property type="match status" value="1"/>
</dbReference>
<proteinExistence type="predicted"/>
<dbReference type="Proteomes" id="UP000617355">
    <property type="component" value="Unassembled WGS sequence"/>
</dbReference>
<evidence type="ECO:0000313" key="3">
    <source>
        <dbReference type="Proteomes" id="UP000617355"/>
    </source>
</evidence>
<sequence length="260" mass="28459">MNAMQPKPVETADLTRAFENGDLLLHYQPQVNAERRWPEILGYEALSRWPLPDGSFVPPDHFIPVAEACGLVTELDIWVIDSVCEELARTKAAGVSRSIGISANVSTAQFGQRFFAQSVADILTRTQVDPALLTLEITERAALDQNEETRENVYAFREMGVSLSLDDFGTGYSSLLHLKTLPIQEIKLDRSLVSDLPQRQRDAMIVSATIGLASALGLRVVAEGVELASQANWLRANGCHSIQGFLYGHPAARQSDAIAA</sequence>
<dbReference type="InterPro" id="IPR035919">
    <property type="entry name" value="EAL_sf"/>
</dbReference>
<evidence type="ECO:0000259" key="1">
    <source>
        <dbReference type="PROSITE" id="PS50883"/>
    </source>
</evidence>
<dbReference type="PANTHER" id="PTHR33121">
    <property type="entry name" value="CYCLIC DI-GMP PHOSPHODIESTERASE PDEF"/>
    <property type="match status" value="1"/>
</dbReference>
<accession>A0ABQ1QJA3</accession>
<name>A0ABQ1QJA3_9RHOB</name>
<dbReference type="CDD" id="cd01948">
    <property type="entry name" value="EAL"/>
    <property type="match status" value="1"/>
</dbReference>
<dbReference type="Pfam" id="PF00563">
    <property type="entry name" value="EAL"/>
    <property type="match status" value="1"/>
</dbReference>
<dbReference type="EMBL" id="BMGI01000001">
    <property type="protein sequence ID" value="GGD28572.1"/>
    <property type="molecule type" value="Genomic_DNA"/>
</dbReference>
<feature type="domain" description="EAL" evidence="1">
    <location>
        <begin position="7"/>
        <end position="260"/>
    </location>
</feature>
<evidence type="ECO:0000313" key="2">
    <source>
        <dbReference type="EMBL" id="GGD28572.1"/>
    </source>
</evidence>
<dbReference type="InterPro" id="IPR050706">
    <property type="entry name" value="Cyclic-di-GMP_PDE-like"/>
</dbReference>
<keyword evidence="3" id="KW-1185">Reference proteome</keyword>
<dbReference type="PANTHER" id="PTHR33121:SF70">
    <property type="entry name" value="SIGNALING PROTEIN YKOW"/>
    <property type="match status" value="1"/>
</dbReference>
<gene>
    <name evidence="2" type="ORF">GCM10011358_10870</name>
</gene>
<dbReference type="SUPFAM" id="SSF141868">
    <property type="entry name" value="EAL domain-like"/>
    <property type="match status" value="1"/>
</dbReference>
<organism evidence="2 3">
    <name type="scientific">Sinisalibacter lacisalsi</name>
    <dbReference type="NCBI Taxonomy" id="1526570"/>
    <lineage>
        <taxon>Bacteria</taxon>
        <taxon>Pseudomonadati</taxon>
        <taxon>Pseudomonadota</taxon>
        <taxon>Alphaproteobacteria</taxon>
        <taxon>Rhodobacterales</taxon>
        <taxon>Roseobacteraceae</taxon>
        <taxon>Sinisalibacter</taxon>
    </lineage>
</organism>
<dbReference type="Gene3D" id="3.20.20.450">
    <property type="entry name" value="EAL domain"/>
    <property type="match status" value="1"/>
</dbReference>
<dbReference type="InterPro" id="IPR001633">
    <property type="entry name" value="EAL_dom"/>
</dbReference>
<reference evidence="3" key="1">
    <citation type="journal article" date="2019" name="Int. J. Syst. Evol. Microbiol.">
        <title>The Global Catalogue of Microorganisms (GCM) 10K type strain sequencing project: providing services to taxonomists for standard genome sequencing and annotation.</title>
        <authorList>
            <consortium name="The Broad Institute Genomics Platform"/>
            <consortium name="The Broad Institute Genome Sequencing Center for Infectious Disease"/>
            <person name="Wu L."/>
            <person name="Ma J."/>
        </authorList>
    </citation>
    <scope>NUCLEOTIDE SEQUENCE [LARGE SCALE GENOMIC DNA]</scope>
    <source>
        <strain evidence="3">CGMCC 1.12922</strain>
    </source>
</reference>
<dbReference type="PROSITE" id="PS50883">
    <property type="entry name" value="EAL"/>
    <property type="match status" value="1"/>
</dbReference>